<evidence type="ECO:0000256" key="1">
    <source>
        <dbReference type="SAM" id="Coils"/>
    </source>
</evidence>
<evidence type="ECO:0000313" key="3">
    <source>
        <dbReference type="EMBL" id="MDX3698905.1"/>
    </source>
</evidence>
<dbReference type="InterPro" id="IPR027417">
    <property type="entry name" value="P-loop_NTPase"/>
</dbReference>
<dbReference type="SUPFAM" id="SSF52540">
    <property type="entry name" value="P-loop containing nucleoside triphosphate hydrolases"/>
    <property type="match status" value="1"/>
</dbReference>
<dbReference type="Proteomes" id="UP001271274">
    <property type="component" value="Unassembled WGS sequence"/>
</dbReference>
<dbReference type="RefSeq" id="WP_210540139.1">
    <property type="nucleotide sequence ID" value="NZ_JARAYT010000001.1"/>
</dbReference>
<keyword evidence="1" id="KW-0175">Coiled coil</keyword>
<dbReference type="InterPro" id="IPR013496">
    <property type="entry name" value="CHP02680"/>
</dbReference>
<feature type="coiled-coil region" evidence="1">
    <location>
        <begin position="296"/>
        <end position="387"/>
    </location>
</feature>
<evidence type="ECO:0000256" key="2">
    <source>
        <dbReference type="SAM" id="MobiDB-lite"/>
    </source>
</evidence>
<comment type="caution">
    <text evidence="3">The sequence shown here is derived from an EMBL/GenBank/DDBJ whole genome shotgun (WGS) entry which is preliminary data.</text>
</comment>
<reference evidence="3 4" key="1">
    <citation type="journal article" date="2023" name="Microb. Genom.">
        <title>Mesoterricola silvestris gen. nov., sp. nov., Mesoterricola sediminis sp. nov., Geothrix oryzae sp. nov., Geothrix edaphica sp. nov., Geothrix rubra sp. nov., and Geothrix limicola sp. nov., six novel members of Acidobacteriota isolated from soils.</title>
        <authorList>
            <person name="Weisberg A.J."/>
            <person name="Pearce E."/>
            <person name="Kramer C.G."/>
            <person name="Chang J.H."/>
            <person name="Clarke C.R."/>
        </authorList>
    </citation>
    <scope>NUCLEOTIDE SEQUENCE [LARGE SCALE GENOMIC DNA]</scope>
    <source>
        <strain evidence="3 4">ID09-01A</strain>
    </source>
</reference>
<dbReference type="Gene3D" id="3.40.50.300">
    <property type="entry name" value="P-loop containing nucleotide triphosphate hydrolases"/>
    <property type="match status" value="1"/>
</dbReference>
<dbReference type="NCBIfam" id="TIGR02680">
    <property type="entry name" value="TIGR02680 family protein"/>
    <property type="match status" value="1"/>
</dbReference>
<sequence length="1445" mass="158614">MTLIPHSRTADESEVRFKPTRAGVIGLWDYTDEEFVFADGRLVLRGHNGSGKTKALEVLFPLVLDGVLDARRLDPFSGEERTMKSNLLYKGQESAYGYVWMEFARTDPDGEVLEAVTVGIGMRVTKAMSTPARFFFVTDGRVGIDFGLLDGASRPLREKALEALLGKKAIFDTAEAYREKIDDRLFGLGRERYSQLVSLLLQLRRPLLAKDLDPVKLSETLTAGLRPVDDDLILQAARDFENLAEIQALLNALTGADTAVRNFLRDYTTYLRAHARDRIDHVTGRIQDTAAQCEKIMEAAEDRRASERQLASAQQERDAAERQCNELGARLAEYKDHDAIKQRDGLKELRDRVHAERQGLADSERHLSQAQKSLATLKGEAERAVQRHGELRKAASRHTDNLMDAARRCGILHDDATLDLGAELDTDVAGRVAARRSELKDVHAHLGAFEDARKAQEREQDHCDTASGELTEAERQSAAAAELLEIARTTASQELDEFISRWSSGNDITVLAASDGDALRAAVDAVGEPEAAPLLEVFRSLTDQRRTRAAARVDSLEREHSGAADALRSRQGERDTVAAEADDAPPPSELRPASRDERPGAPLWQLVRFADHVPDDHAAAVEGALYGAGLLTAWLHPDPVLTDQALHDKVADAYLRPLPPAQRPTGPTLADLLVVEDQQLVAAASVQAVLASIAVTDDIPATDDALPAPAVTTGSHFSLGVQVGAHPKEQPEYIGATARAARRRERLRVLDESIAALEAQLVGIEEQQRYAQEAFDDFDRARRELPRTRPIIEAVGEVAVVAEKVTGARRRLAEARKRLDGAIARAHERNRQLRHAATAARLPTVREELDKVAQALDDFAGAGKALSTCREQVDAAERDIAGRRDIIATQTESCTEQAEALQARRDAFAVQEERLRTQEATLEAPLQEILQQIADAEVQLTAARKTYGRARKDAEEQRDRLLKADHALEFGRTALATAVAEQVRTTLTLEPYARPDLLGLLGLLGLLEANADTVWLPHDVWPSAEQAVQTLMDSLTSPGTSLTGIQAAQNVVPASVASLINALDEATRGRPITASLLKTVTTKISTAITALEAALLESDQGYLFEWEPAGDIILARVTDSEGPAPVADFARRLAEQLADQSVLLEDKERTVLEDGLLTGLAEQIHDRTVAARDLVRSMDADTRSKPMSSGQTVGINWVISDALTDSQQAVNKLLDKNASGLGPAGLAELRSHLRSQIRTKAAADKKRSYQQVIAEVLDYRAWRKFELRLFRPGMSEEERKKGELLTKAKHSLMSGGEKSASIHLPLFAAAHAQYTSAYPTCPRLIALDEAFAGIDEKYRPDLLALTAKFDLDLFMTGYDLWITYPDVPQISHYDMKHDEASHTVSAMLLVWDGEQILDDLEYPGSDDLAAELLGFTPRRHVPAQAGLLADIPDDEPTNDDTEEAE</sequence>
<dbReference type="Pfam" id="PF13558">
    <property type="entry name" value="SbcC_Walker_B"/>
    <property type="match status" value="1"/>
</dbReference>
<organism evidence="3 4">
    <name type="scientific">Streptomyces europaeiscabiei</name>
    <dbReference type="NCBI Taxonomy" id="146819"/>
    <lineage>
        <taxon>Bacteria</taxon>
        <taxon>Bacillati</taxon>
        <taxon>Actinomycetota</taxon>
        <taxon>Actinomycetes</taxon>
        <taxon>Kitasatosporales</taxon>
        <taxon>Streptomycetaceae</taxon>
        <taxon>Streptomyces</taxon>
    </lineage>
</organism>
<feature type="coiled-coil region" evidence="1">
    <location>
        <begin position="740"/>
        <end position="767"/>
    </location>
</feature>
<dbReference type="EMBL" id="JARAYU010000001">
    <property type="protein sequence ID" value="MDX3698905.1"/>
    <property type="molecule type" value="Genomic_DNA"/>
</dbReference>
<accession>A0ABU4N799</accession>
<evidence type="ECO:0000313" key="4">
    <source>
        <dbReference type="Proteomes" id="UP001271274"/>
    </source>
</evidence>
<protein>
    <submittedName>
        <fullName evidence="3">TIGR02680 family protein</fullName>
    </submittedName>
</protein>
<keyword evidence="4" id="KW-1185">Reference proteome</keyword>
<proteinExistence type="predicted"/>
<feature type="region of interest" description="Disordered" evidence="2">
    <location>
        <begin position="551"/>
        <end position="597"/>
    </location>
</feature>
<gene>
    <name evidence="3" type="ORF">PV662_03860</name>
</gene>
<feature type="compositionally biased region" description="Basic and acidic residues" evidence="2">
    <location>
        <begin position="554"/>
        <end position="577"/>
    </location>
</feature>
<name>A0ABU4N799_9ACTN</name>